<comment type="subcellular location">
    <subcellularLocation>
        <location evidence="1">Cytoplasm</location>
        <location evidence="1">Cytoskeleton</location>
    </subcellularLocation>
</comment>
<dbReference type="GO" id="GO:0005856">
    <property type="term" value="C:cytoskeleton"/>
    <property type="evidence" value="ECO:0007669"/>
    <property type="project" value="UniProtKB-SubCell"/>
</dbReference>
<accession>A0A2I2YHJ4</accession>
<feature type="domain" description="G2 and S phase-expressed protein 1 N-terminal" evidence="6">
    <location>
        <begin position="28"/>
        <end position="171"/>
    </location>
</feature>
<feature type="compositionally biased region" description="Basic and acidic residues" evidence="5">
    <location>
        <begin position="148"/>
        <end position="165"/>
    </location>
</feature>
<reference evidence="8" key="1">
    <citation type="submission" date="2011-05" db="EMBL/GenBank/DDBJ databases">
        <title>Insights into the evolution of the great apes provided by the gorilla genome.</title>
        <authorList>
            <person name="Scally A."/>
        </authorList>
    </citation>
    <scope>NUCLEOTIDE SEQUENCE [LARGE SCALE GENOMIC DNA]</scope>
</reference>
<name>A0A2I2YHJ4_GORGO</name>
<dbReference type="InterPro" id="IPR026657">
    <property type="entry name" value="DDA3/GTSE-1"/>
</dbReference>
<sequence>MEGGGGRDEPSACRAGDVNMDDPKKEDILLLADEKFDFDLSLSSSSANEDDEVFFGPVGHKERCIAASLELNNAVPEQPPLPASESPFAWSPLAGEKFVEVYKEAHLLALQIESSSRNQAAQAAKPEDPRSQGVERFIQESKLKINLFEKEKEMKKSPTSLKRETYYLSDSPLLGPPVGEPRLLASSPALPSSGAQASLARAPGPPHSAHALPGESCTAHAPSQAATQRKPGTKLLLPRAASVRGRSIPGAAEKVSATAERLPGEPPLLAPQPSHRSHMGKAPEVLGLKKTLLKAPGSTSNLARKSSSGPVWSGASSACTSPAAGKAKSSEFASIPANSSRPLSNISKSGRMGPAMLRSALPAGPVGASSWQAKRVDVSELAAEQLTAPASASPTQPQTPEGGGQWLNSSCTWSESSQLNKTRSIRRQDSYLNSKTKVMPTPTNQFKIPKFSIGDSPDSSTPKLSRAQRPQSCTSVGRVTVHSTPVRRSSGPAPQSLLSAQRVSALPTPASRRFSGLPPMTPKTMPRAVGSPLCVPARRRSSEPRKNSAMRTEPTRESNRKTDSRLVDVSPDRGSPPSRVPQALNFSPEESDSTFSKSTATEVAREEAKPGGDAAPSEALLVDIKLDPLAVTPDAASQPLIDLPLIDFCDTPEAHVAVGSESRPLIDLMTNTPDMNKNVAKPSPVVGQLIDLSSPLIQLSPEADKENVDSPLLKF</sequence>
<feature type="compositionally biased region" description="Polar residues" evidence="5">
    <location>
        <begin position="430"/>
        <end position="446"/>
    </location>
</feature>
<dbReference type="EMBL" id="CABD030121597">
    <property type="status" value="NOT_ANNOTATED_CDS"/>
    <property type="molecule type" value="Genomic_DNA"/>
</dbReference>
<feature type="compositionally biased region" description="Basic and acidic residues" evidence="5">
    <location>
        <begin position="553"/>
        <end position="566"/>
    </location>
</feature>
<dbReference type="Proteomes" id="UP000001519">
    <property type="component" value="Chromosome 22"/>
</dbReference>
<keyword evidence="2" id="KW-0963">Cytoplasm</keyword>
<feature type="region of interest" description="Disordered" evidence="5">
    <location>
        <begin position="115"/>
        <end position="136"/>
    </location>
</feature>
<feature type="compositionally biased region" description="Polar residues" evidence="5">
    <location>
        <begin position="457"/>
        <end position="502"/>
    </location>
</feature>
<dbReference type="AlphaFoldDB" id="A0A2I2YHJ4"/>
<keyword evidence="8" id="KW-1185">Reference proteome</keyword>
<gene>
    <name evidence="7" type="primary">GTSE1</name>
</gene>
<dbReference type="EMBL" id="CABD030121598">
    <property type="status" value="NOT_ANNOTATED_CDS"/>
    <property type="molecule type" value="Genomic_DNA"/>
</dbReference>
<dbReference type="EMBL" id="CABD030121595">
    <property type="status" value="NOT_ANNOTATED_CDS"/>
    <property type="molecule type" value="Genomic_DNA"/>
</dbReference>
<dbReference type="GeneTree" id="ENSGT00940000154189"/>
<dbReference type="EMBL" id="CABD030121599">
    <property type="status" value="NOT_ANNOTATED_CDS"/>
    <property type="molecule type" value="Genomic_DNA"/>
</dbReference>
<evidence type="ECO:0000259" key="6">
    <source>
        <dbReference type="Pfam" id="PF15259"/>
    </source>
</evidence>
<proteinExistence type="predicted"/>
<organism evidence="7 8">
    <name type="scientific">Gorilla gorilla gorilla</name>
    <name type="common">Western lowland gorilla</name>
    <dbReference type="NCBI Taxonomy" id="9595"/>
    <lineage>
        <taxon>Eukaryota</taxon>
        <taxon>Metazoa</taxon>
        <taxon>Chordata</taxon>
        <taxon>Craniata</taxon>
        <taxon>Vertebrata</taxon>
        <taxon>Euteleostomi</taxon>
        <taxon>Mammalia</taxon>
        <taxon>Eutheria</taxon>
        <taxon>Euarchontoglires</taxon>
        <taxon>Primates</taxon>
        <taxon>Haplorrhini</taxon>
        <taxon>Catarrhini</taxon>
        <taxon>Hominidae</taxon>
        <taxon>Gorilla</taxon>
    </lineage>
</organism>
<feature type="compositionally biased region" description="Polar residues" evidence="5">
    <location>
        <begin position="336"/>
        <end position="348"/>
    </location>
</feature>
<dbReference type="CDD" id="cd21864">
    <property type="entry name" value="GTSE1_CTD"/>
    <property type="match status" value="1"/>
</dbReference>
<feature type="compositionally biased region" description="Polar residues" evidence="5">
    <location>
        <begin position="388"/>
        <end position="399"/>
    </location>
</feature>
<protein>
    <submittedName>
        <fullName evidence="7">G2 and S-phase expressed 1</fullName>
    </submittedName>
</protein>
<feature type="compositionally biased region" description="Polar residues" evidence="5">
    <location>
        <begin position="406"/>
        <end position="422"/>
    </location>
</feature>
<reference evidence="7 8" key="2">
    <citation type="journal article" date="2012" name="Nature">
        <title>Insights into hominid evolution from the gorilla genome sequence.</title>
        <authorList>
            <person name="Scally A."/>
            <person name="Dutheil J.Y."/>
            <person name="Hillier L.W."/>
            <person name="Jordan G.E."/>
            <person name="Goodhead I."/>
            <person name="Herrero J."/>
            <person name="Hobolth A."/>
            <person name="Lappalainen T."/>
            <person name="Mailund T."/>
            <person name="Marques-Bonet T."/>
            <person name="McCarthy S."/>
            <person name="Montgomery S.H."/>
            <person name="Schwalie P.C."/>
            <person name="Tang Y.A."/>
            <person name="Ward M.C."/>
            <person name="Xue Y."/>
            <person name="Yngvadottir B."/>
            <person name="Alkan C."/>
            <person name="Andersen L.N."/>
            <person name="Ayub Q."/>
            <person name="Ball E.V."/>
            <person name="Beal K."/>
            <person name="Bradley B.J."/>
            <person name="Chen Y."/>
            <person name="Clee C.M."/>
            <person name="Fitzgerald S."/>
            <person name="Graves T.A."/>
            <person name="Gu Y."/>
            <person name="Heath P."/>
            <person name="Heger A."/>
            <person name="Karakoc E."/>
            <person name="Kolb-Kokocinski A."/>
            <person name="Laird G.K."/>
            <person name="Lunter G."/>
            <person name="Meader S."/>
            <person name="Mort M."/>
            <person name="Mullikin J.C."/>
            <person name="Munch K."/>
            <person name="O'Connor T.D."/>
            <person name="Phillips A.D."/>
            <person name="Prado-Martinez J."/>
            <person name="Rogers A.S."/>
            <person name="Sajjadian S."/>
            <person name="Schmidt D."/>
            <person name="Shaw K."/>
            <person name="Simpson J.T."/>
            <person name="Stenson P.D."/>
            <person name="Turner D.J."/>
            <person name="Vigilant L."/>
            <person name="Vilella A.J."/>
            <person name="Whitener W."/>
            <person name="Zhu B."/>
            <person name="Cooper D.N."/>
            <person name="de Jong P."/>
            <person name="Dermitzakis E.T."/>
            <person name="Eichler E.E."/>
            <person name="Flicek P."/>
            <person name="Goldman N."/>
            <person name="Mundy N.I."/>
            <person name="Ning Z."/>
            <person name="Odom D.T."/>
            <person name="Ponting C.P."/>
            <person name="Quail M.A."/>
            <person name="Ryder O.A."/>
            <person name="Searle S.M."/>
            <person name="Warren W.C."/>
            <person name="Wilson R.K."/>
            <person name="Schierup M.H."/>
            <person name="Rogers J."/>
            <person name="Tyler-Smith C."/>
            <person name="Durbin R."/>
        </authorList>
    </citation>
    <scope>NUCLEOTIDE SEQUENCE [LARGE SCALE GENOMIC DNA]</scope>
</reference>
<dbReference type="InterPro" id="IPR032768">
    <property type="entry name" value="GTSE1_N"/>
</dbReference>
<evidence type="ECO:0000256" key="4">
    <source>
        <dbReference type="ARBA" id="ARBA00023212"/>
    </source>
</evidence>
<evidence type="ECO:0000256" key="5">
    <source>
        <dbReference type="SAM" id="MobiDB-lite"/>
    </source>
</evidence>
<feature type="region of interest" description="Disordered" evidence="5">
    <location>
        <begin position="148"/>
        <end position="280"/>
    </location>
</feature>
<dbReference type="PANTHER" id="PTHR21584:SF10">
    <property type="entry name" value="G2 AND S PHASE-EXPRESSED PROTEIN 1"/>
    <property type="match status" value="1"/>
</dbReference>
<dbReference type="Bgee" id="ENSGGOG00000000202">
    <property type="expression patterns" value="Expressed in testis and 1 other cell type or tissue"/>
</dbReference>
<dbReference type="Ensembl" id="ENSGGOT00000062727.1">
    <property type="protein sequence ID" value="ENSGGOP00000034400.1"/>
    <property type="gene ID" value="ENSGGOG00000000202.3"/>
</dbReference>
<evidence type="ECO:0000313" key="7">
    <source>
        <dbReference type="Ensembl" id="ENSGGOP00000034400.1"/>
    </source>
</evidence>
<feature type="region of interest" description="Disordered" evidence="5">
    <location>
        <begin position="1"/>
        <end position="20"/>
    </location>
</feature>
<feature type="region of interest" description="Disordered" evidence="5">
    <location>
        <begin position="297"/>
        <end position="615"/>
    </location>
</feature>
<dbReference type="EMBL" id="CABD030121596">
    <property type="status" value="NOT_ANNOTATED_CDS"/>
    <property type="molecule type" value="Genomic_DNA"/>
</dbReference>
<feature type="compositionally biased region" description="Basic and acidic residues" evidence="5">
    <location>
        <begin position="1"/>
        <end position="11"/>
    </location>
</feature>
<feature type="compositionally biased region" description="Low complexity" evidence="5">
    <location>
        <begin position="183"/>
        <end position="200"/>
    </location>
</feature>
<feature type="compositionally biased region" description="Low complexity" evidence="5">
    <location>
        <begin position="306"/>
        <end position="318"/>
    </location>
</feature>
<keyword evidence="3" id="KW-0597">Phosphoprotein</keyword>
<evidence type="ECO:0000256" key="1">
    <source>
        <dbReference type="ARBA" id="ARBA00004245"/>
    </source>
</evidence>
<evidence type="ECO:0000256" key="2">
    <source>
        <dbReference type="ARBA" id="ARBA00022490"/>
    </source>
</evidence>
<keyword evidence="4" id="KW-0206">Cytoskeleton</keyword>
<evidence type="ECO:0000313" key="8">
    <source>
        <dbReference type="Proteomes" id="UP000001519"/>
    </source>
</evidence>
<reference evidence="7" key="4">
    <citation type="submission" date="2025-09" db="UniProtKB">
        <authorList>
            <consortium name="Ensembl"/>
        </authorList>
    </citation>
    <scope>IDENTIFICATION</scope>
</reference>
<evidence type="ECO:0000256" key="3">
    <source>
        <dbReference type="ARBA" id="ARBA00022553"/>
    </source>
</evidence>
<dbReference type="Pfam" id="PF15259">
    <property type="entry name" value="GTSE1_N"/>
    <property type="match status" value="1"/>
</dbReference>
<reference evidence="7" key="3">
    <citation type="submission" date="2025-08" db="UniProtKB">
        <authorList>
            <consortium name="Ensembl"/>
        </authorList>
    </citation>
    <scope>IDENTIFICATION</scope>
</reference>
<dbReference type="PANTHER" id="PTHR21584">
    <property type="entry name" value="DIFFERENTIAL DISPLAY AND ACTIVATED BY P53 DDA3 /G2 S PHASE EXPRESSED 1"/>
    <property type="match status" value="1"/>
</dbReference>